<keyword evidence="1" id="KW-0805">Transcription regulation</keyword>
<dbReference type="InterPro" id="IPR012770">
    <property type="entry name" value="TreR"/>
</dbReference>
<proteinExistence type="predicted"/>
<dbReference type="InterPro" id="IPR050679">
    <property type="entry name" value="Bact_HTH_transcr_reg"/>
</dbReference>
<dbReference type="SMART" id="SM00866">
    <property type="entry name" value="UTRA"/>
    <property type="match status" value="1"/>
</dbReference>
<protein>
    <recommendedName>
        <fullName evidence="4">Trehalose operon repressor</fullName>
    </recommendedName>
</protein>
<organism evidence="6 7">
    <name type="scientific">Paenibacillus ehimensis</name>
    <dbReference type="NCBI Taxonomy" id="79264"/>
    <lineage>
        <taxon>Bacteria</taxon>
        <taxon>Bacillati</taxon>
        <taxon>Bacillota</taxon>
        <taxon>Bacilli</taxon>
        <taxon>Bacillales</taxon>
        <taxon>Paenibacillaceae</taxon>
        <taxon>Paenibacillus</taxon>
    </lineage>
</organism>
<evidence type="ECO:0000256" key="2">
    <source>
        <dbReference type="ARBA" id="ARBA00023125"/>
    </source>
</evidence>
<dbReference type="Gene3D" id="3.40.1410.10">
    <property type="entry name" value="Chorismate lyase-like"/>
    <property type="match status" value="1"/>
</dbReference>
<dbReference type="PRINTS" id="PR00035">
    <property type="entry name" value="HTHGNTR"/>
</dbReference>
<dbReference type="SMART" id="SM00345">
    <property type="entry name" value="HTH_GNTR"/>
    <property type="match status" value="1"/>
</dbReference>
<reference evidence="6" key="1">
    <citation type="submission" date="2023-07" db="EMBL/GenBank/DDBJ databases">
        <authorList>
            <person name="Aktuganov G."/>
            <person name="Boyko T."/>
            <person name="Delegan Y."/>
            <person name="Galimzianova N."/>
            <person name="Gilvanova E."/>
            <person name="Korobov V."/>
            <person name="Kuzmina L."/>
            <person name="Melentiev A."/>
            <person name="Milman P."/>
            <person name="Ryabova A."/>
            <person name="Stupak E."/>
            <person name="Yasakov T."/>
            <person name="Zharikova N."/>
            <person name="Zhurenko E."/>
        </authorList>
    </citation>
    <scope>NUCLEOTIDE SEQUENCE</scope>
    <source>
        <strain evidence="6">IB-739</strain>
    </source>
</reference>
<keyword evidence="3" id="KW-0804">Transcription</keyword>
<accession>A0ABT8VEH3</accession>
<dbReference type="RefSeq" id="WP_025846687.1">
    <property type="nucleotide sequence ID" value="NZ_JARLKN010000015.1"/>
</dbReference>
<keyword evidence="2" id="KW-0238">DNA-binding</keyword>
<evidence type="ECO:0000259" key="5">
    <source>
        <dbReference type="PROSITE" id="PS50949"/>
    </source>
</evidence>
<dbReference type="SUPFAM" id="SSF46785">
    <property type="entry name" value="Winged helix' DNA-binding domain"/>
    <property type="match status" value="1"/>
</dbReference>
<dbReference type="InterPro" id="IPR028978">
    <property type="entry name" value="Chorismate_lyase_/UTRA_dom_sf"/>
</dbReference>
<evidence type="ECO:0000256" key="4">
    <source>
        <dbReference type="NCBIfam" id="TIGR02404"/>
    </source>
</evidence>
<dbReference type="Proteomes" id="UP001168883">
    <property type="component" value="Unassembled WGS sequence"/>
</dbReference>
<evidence type="ECO:0000313" key="6">
    <source>
        <dbReference type="EMBL" id="MDO3679373.1"/>
    </source>
</evidence>
<dbReference type="CDD" id="cd07377">
    <property type="entry name" value="WHTH_GntR"/>
    <property type="match status" value="1"/>
</dbReference>
<dbReference type="InterPro" id="IPR036390">
    <property type="entry name" value="WH_DNA-bd_sf"/>
</dbReference>
<dbReference type="Pfam" id="PF00392">
    <property type="entry name" value="GntR"/>
    <property type="match status" value="1"/>
</dbReference>
<sequence length="239" mass="27878">MENKYLSIYHDLVNKIENNDIKANDMLPSENELVTAYETSRETVRKALNLLSQNGYIQKIKGKGSIVLETKRFNFPISGLVSFKELAQKMGREPKTIVEELTVIKPDLFLTTHLDTDEDDEIWKVMRVRQIGSERIILDKDFFKKKYVTDLTIKICEDSIYEYIEHGLGLKIGYAKKVISVQEATEEDRSYLDLGAYNMVVVVENYVCLNDTTLFQYTESRHRPDKFKFVDFARRIHNT</sequence>
<dbReference type="PANTHER" id="PTHR44846:SF12">
    <property type="entry name" value="HTH-TYPE TRANSCRIPTIONAL REGULATOR TRER"/>
    <property type="match status" value="1"/>
</dbReference>
<evidence type="ECO:0000256" key="3">
    <source>
        <dbReference type="ARBA" id="ARBA00023163"/>
    </source>
</evidence>
<dbReference type="PROSITE" id="PS50949">
    <property type="entry name" value="HTH_GNTR"/>
    <property type="match status" value="1"/>
</dbReference>
<dbReference type="EMBL" id="JAUMKJ010000026">
    <property type="protein sequence ID" value="MDO3679373.1"/>
    <property type="molecule type" value="Genomic_DNA"/>
</dbReference>
<dbReference type="PANTHER" id="PTHR44846">
    <property type="entry name" value="MANNOSYL-D-GLYCERATE TRANSPORT/METABOLISM SYSTEM REPRESSOR MNGR-RELATED"/>
    <property type="match status" value="1"/>
</dbReference>
<dbReference type="InterPro" id="IPR011663">
    <property type="entry name" value="UTRA"/>
</dbReference>
<dbReference type="SUPFAM" id="SSF64288">
    <property type="entry name" value="Chorismate lyase-like"/>
    <property type="match status" value="1"/>
</dbReference>
<evidence type="ECO:0000313" key="7">
    <source>
        <dbReference type="Proteomes" id="UP001168883"/>
    </source>
</evidence>
<dbReference type="NCBIfam" id="TIGR02404">
    <property type="entry name" value="trehalos_R_Bsub"/>
    <property type="match status" value="1"/>
</dbReference>
<dbReference type="Pfam" id="PF07702">
    <property type="entry name" value="UTRA"/>
    <property type="match status" value="1"/>
</dbReference>
<feature type="domain" description="HTH gntR-type" evidence="5">
    <location>
        <begin position="2"/>
        <end position="70"/>
    </location>
</feature>
<evidence type="ECO:0000256" key="1">
    <source>
        <dbReference type="ARBA" id="ARBA00023015"/>
    </source>
</evidence>
<dbReference type="InterPro" id="IPR036388">
    <property type="entry name" value="WH-like_DNA-bd_sf"/>
</dbReference>
<dbReference type="Gene3D" id="1.10.10.10">
    <property type="entry name" value="Winged helix-like DNA-binding domain superfamily/Winged helix DNA-binding domain"/>
    <property type="match status" value="1"/>
</dbReference>
<gene>
    <name evidence="6" type="primary">treR</name>
    <name evidence="6" type="ORF">Q3C12_20395</name>
</gene>
<dbReference type="InterPro" id="IPR000524">
    <property type="entry name" value="Tscrpt_reg_HTH_GntR"/>
</dbReference>
<keyword evidence="7" id="KW-1185">Reference proteome</keyword>
<name>A0ABT8VEH3_9BACL</name>
<comment type="caution">
    <text evidence="6">The sequence shown here is derived from an EMBL/GenBank/DDBJ whole genome shotgun (WGS) entry which is preliminary data.</text>
</comment>